<name>A0ABX2NFN3_9BURK</name>
<feature type="compositionally biased region" description="Basic and acidic residues" evidence="1">
    <location>
        <begin position="1"/>
        <end position="26"/>
    </location>
</feature>
<dbReference type="InterPro" id="IPR036520">
    <property type="entry name" value="UPF0759_sf"/>
</dbReference>
<dbReference type="SUPFAM" id="SSF117396">
    <property type="entry name" value="TM1631-like"/>
    <property type="match status" value="1"/>
</dbReference>
<comment type="caution">
    <text evidence="2">The sequence shown here is derived from an EMBL/GenBank/DDBJ whole genome shotgun (WGS) entry which is preliminary data.</text>
</comment>
<dbReference type="EMBL" id="VOMC01000004">
    <property type="protein sequence ID" value="NVI03191.1"/>
    <property type="molecule type" value="Genomic_DNA"/>
</dbReference>
<dbReference type="PANTHER" id="PTHR30348:SF4">
    <property type="entry name" value="DUF72 DOMAIN-CONTAINING PROTEIN"/>
    <property type="match status" value="1"/>
</dbReference>
<gene>
    <name evidence="2" type="ORF">FSB64_05110</name>
</gene>
<dbReference type="PANTHER" id="PTHR30348">
    <property type="entry name" value="UNCHARACTERIZED PROTEIN YECE"/>
    <property type="match status" value="1"/>
</dbReference>
<dbReference type="Pfam" id="PF01904">
    <property type="entry name" value="DUF72"/>
    <property type="match status" value="1"/>
</dbReference>
<evidence type="ECO:0000256" key="1">
    <source>
        <dbReference type="SAM" id="MobiDB-lite"/>
    </source>
</evidence>
<organism evidence="2 3">
    <name type="scientific">Paraburkholderia youngii</name>
    <dbReference type="NCBI Taxonomy" id="2782701"/>
    <lineage>
        <taxon>Bacteria</taxon>
        <taxon>Pseudomonadati</taxon>
        <taxon>Pseudomonadota</taxon>
        <taxon>Betaproteobacteria</taxon>
        <taxon>Burkholderiales</taxon>
        <taxon>Burkholderiaceae</taxon>
        <taxon>Paraburkholderia</taxon>
    </lineage>
</organism>
<protein>
    <submittedName>
        <fullName evidence="2">DUF72 domain-containing protein</fullName>
    </submittedName>
</protein>
<accession>A0ABX2NFN3</accession>
<dbReference type="InterPro" id="IPR002763">
    <property type="entry name" value="DUF72"/>
</dbReference>
<proteinExistence type="predicted"/>
<reference evidence="2 3" key="1">
    <citation type="submission" date="2019-08" db="EMBL/GenBank/DDBJ databases">
        <title>Paraburkholderia simonii sp. nov. and P. youngii sp. nov. Brazilian and Mexican Mimosa-associated rhizobia.</title>
        <authorList>
            <person name="Mavima L."/>
            <person name="Beukes C.W."/>
            <person name="Palmer M."/>
            <person name="De Meyer S.E."/>
            <person name="James E.K."/>
            <person name="Maluk M."/>
            <person name="Avontuur J.R."/>
            <person name="Chan W.Y."/>
            <person name="Venter S.N."/>
            <person name="Steenkamp E.T."/>
        </authorList>
    </citation>
    <scope>NUCLEOTIDE SEQUENCE [LARGE SCALE GENOMIC DNA]</scope>
    <source>
        <strain evidence="2 3">JPY454</strain>
    </source>
</reference>
<keyword evidence="3" id="KW-1185">Reference proteome</keyword>
<evidence type="ECO:0000313" key="2">
    <source>
        <dbReference type="EMBL" id="NVI03191.1"/>
    </source>
</evidence>
<feature type="region of interest" description="Disordered" evidence="1">
    <location>
        <begin position="1"/>
        <end position="45"/>
    </location>
</feature>
<dbReference type="Proteomes" id="UP000821598">
    <property type="component" value="Unassembled WGS sequence"/>
</dbReference>
<dbReference type="Gene3D" id="3.20.20.410">
    <property type="entry name" value="Protein of unknown function UPF0759"/>
    <property type="match status" value="1"/>
</dbReference>
<sequence length="307" mass="34265">MPAAKSAKESSKQSEKSGEERGDRPTAAKKAPTRKSTEAPSKSVSTARIRIGIGGWTYAPWRGPFYPEDLTQSRELEYASRHLTSIEINGTFYGLQKPASYEKWFQETPDDFVFSLKAPRYATNRKVLADAGDTIERFFASGVLLLKQKLGPINWQFAPTKKFDADDFESFLKLLPASIEGQKLRHAVEVRHDSFRTPEFIALARKYKVAVVLAADSEYPQIADITAPFVYARIMGTSEKQAKGYSTKELDAWAERVRQLAAGITPDDLETCAEPPAKAAKRDVYLYVISGFKERNPAAAMALIKKL</sequence>
<evidence type="ECO:0000313" key="3">
    <source>
        <dbReference type="Proteomes" id="UP000821598"/>
    </source>
</evidence>